<dbReference type="SUPFAM" id="SSF53474">
    <property type="entry name" value="alpha/beta-Hydrolases"/>
    <property type="match status" value="1"/>
</dbReference>
<proteinExistence type="predicted"/>
<dbReference type="RefSeq" id="WP_197271489.1">
    <property type="nucleotide sequence ID" value="NZ_CABWIB010000001.1"/>
</dbReference>
<evidence type="ECO:0000256" key="1">
    <source>
        <dbReference type="ARBA" id="ARBA00022801"/>
    </source>
</evidence>
<sequence length="322" mass="37210">MKSKIKNIVKLLAIFPFILSCSLTQIDLKEDVLAVISFLDYINIDKEKFLQNAKSLTALEIKEKGDSNISYEKLVFKKAKLEIFAPKNKSNKSVIYIVHGGAYVYPLSNIYRNLAKFFINNNDNYDVALLDYDILDSARYPIANDQTYDGLEYLMNRYEKVNALGDSAGANLVMSTLIKRNENKEKLVNSIVLYSPFLDISFTVDSRTKNKNKDILIGSVHNKDYEFINLLKDNDYYKNVENKKDYYISPIYYNNFNNFPPTYIEVGMDEVLFDDSKILAKKLPRVKLVGIKGLFHDFQILTFISTARESVIRTIEFLDKFN</sequence>
<name>A0A6I8MDE9_9FUSO</name>
<gene>
    <name evidence="3" type="ORF">OMES3154_00766</name>
</gene>
<dbReference type="InterPro" id="IPR050300">
    <property type="entry name" value="GDXG_lipolytic_enzyme"/>
</dbReference>
<keyword evidence="1 3" id="KW-0378">Hydrolase</keyword>
<dbReference type="EMBL" id="CABWIB010000001">
    <property type="protein sequence ID" value="VWL85481.1"/>
    <property type="molecule type" value="Genomic_DNA"/>
</dbReference>
<evidence type="ECO:0000259" key="2">
    <source>
        <dbReference type="Pfam" id="PF07859"/>
    </source>
</evidence>
<organism evidence="3 4">
    <name type="scientific">Oceanivirga miroungae</name>
    <dbReference type="NCBI Taxonomy" id="1130046"/>
    <lineage>
        <taxon>Bacteria</taxon>
        <taxon>Fusobacteriati</taxon>
        <taxon>Fusobacteriota</taxon>
        <taxon>Fusobacteriia</taxon>
        <taxon>Fusobacteriales</taxon>
        <taxon>Leptotrichiaceae</taxon>
        <taxon>Oceanivirga</taxon>
    </lineage>
</organism>
<dbReference type="PROSITE" id="PS51257">
    <property type="entry name" value="PROKAR_LIPOPROTEIN"/>
    <property type="match status" value="1"/>
</dbReference>
<protein>
    <submittedName>
        <fullName evidence="3">Alpha/beta hydrolase</fullName>
    </submittedName>
</protein>
<dbReference type="PANTHER" id="PTHR48081">
    <property type="entry name" value="AB HYDROLASE SUPERFAMILY PROTEIN C4A8.06C"/>
    <property type="match status" value="1"/>
</dbReference>
<dbReference type="Gene3D" id="3.40.50.1820">
    <property type="entry name" value="alpha/beta hydrolase"/>
    <property type="match status" value="1"/>
</dbReference>
<dbReference type="InterPro" id="IPR013094">
    <property type="entry name" value="AB_hydrolase_3"/>
</dbReference>
<feature type="domain" description="Alpha/beta hydrolase fold-3" evidence="2">
    <location>
        <begin position="97"/>
        <end position="299"/>
    </location>
</feature>
<dbReference type="GO" id="GO:0016787">
    <property type="term" value="F:hydrolase activity"/>
    <property type="evidence" value="ECO:0007669"/>
    <property type="project" value="UniProtKB-KW"/>
</dbReference>
<evidence type="ECO:0000313" key="4">
    <source>
        <dbReference type="Proteomes" id="UP000419017"/>
    </source>
</evidence>
<keyword evidence="4" id="KW-1185">Reference proteome</keyword>
<reference evidence="3 4" key="1">
    <citation type="submission" date="2019-10" db="EMBL/GenBank/DDBJ databases">
        <authorList>
            <person name="Blom J."/>
        </authorList>
    </citation>
    <scope>NUCLEOTIDE SEQUENCE [LARGE SCALE GENOMIC DNA]</scope>
    <source>
        <strain evidence="3 4">ES3154-GLU</strain>
    </source>
</reference>
<dbReference type="AlphaFoldDB" id="A0A6I8MDE9"/>
<dbReference type="InterPro" id="IPR029058">
    <property type="entry name" value="AB_hydrolase_fold"/>
</dbReference>
<dbReference type="Proteomes" id="UP000419017">
    <property type="component" value="Unassembled WGS sequence"/>
</dbReference>
<dbReference type="Pfam" id="PF07859">
    <property type="entry name" value="Abhydrolase_3"/>
    <property type="match status" value="1"/>
</dbReference>
<accession>A0A6I8MDE9</accession>
<evidence type="ECO:0000313" key="3">
    <source>
        <dbReference type="EMBL" id="VWL85481.1"/>
    </source>
</evidence>